<reference evidence="3 4" key="1">
    <citation type="submission" date="2020-03" db="EMBL/GenBank/DDBJ databases">
        <title>Whole genome shotgun sequence of Phytohabitans rumicis NBRC 108638.</title>
        <authorList>
            <person name="Komaki H."/>
            <person name="Tamura T."/>
        </authorList>
    </citation>
    <scope>NUCLEOTIDE SEQUENCE [LARGE SCALE GENOMIC DNA]</scope>
    <source>
        <strain evidence="3 4">NBRC 108638</strain>
    </source>
</reference>
<organism evidence="3 4">
    <name type="scientific">Phytohabitans rumicis</name>
    <dbReference type="NCBI Taxonomy" id="1076125"/>
    <lineage>
        <taxon>Bacteria</taxon>
        <taxon>Bacillati</taxon>
        <taxon>Actinomycetota</taxon>
        <taxon>Actinomycetes</taxon>
        <taxon>Micromonosporales</taxon>
        <taxon>Micromonosporaceae</taxon>
    </lineage>
</organism>
<evidence type="ECO:0000313" key="3">
    <source>
        <dbReference type="EMBL" id="GFJ93856.1"/>
    </source>
</evidence>
<keyword evidence="4" id="KW-1185">Reference proteome</keyword>
<reference evidence="3 4" key="2">
    <citation type="submission" date="2020-03" db="EMBL/GenBank/DDBJ databases">
        <authorList>
            <person name="Ichikawa N."/>
            <person name="Kimura A."/>
            <person name="Kitahashi Y."/>
            <person name="Uohara A."/>
        </authorList>
    </citation>
    <scope>NUCLEOTIDE SEQUENCE [LARGE SCALE GENOMIC DNA]</scope>
    <source>
        <strain evidence="3 4">NBRC 108638</strain>
    </source>
</reference>
<dbReference type="RefSeq" id="WP_173080695.1">
    <property type="nucleotide sequence ID" value="NZ_BAABJB010000001.1"/>
</dbReference>
<dbReference type="EMBL" id="BLPG01000001">
    <property type="protein sequence ID" value="GFJ93856.1"/>
    <property type="molecule type" value="Genomic_DNA"/>
</dbReference>
<keyword evidence="2" id="KW-0732">Signal</keyword>
<dbReference type="InterPro" id="IPR002692">
    <property type="entry name" value="S45"/>
</dbReference>
<accession>A0A6V8LI87</accession>
<evidence type="ECO:0000256" key="1">
    <source>
        <dbReference type="ARBA" id="ARBA00006586"/>
    </source>
</evidence>
<dbReference type="PANTHER" id="PTHR34218">
    <property type="entry name" value="PEPTIDASE S45 PENICILLIN AMIDASE"/>
    <property type="match status" value="1"/>
</dbReference>
<dbReference type="PANTHER" id="PTHR34218:SF4">
    <property type="entry name" value="ACYL-HOMOSERINE LACTONE ACYLASE QUIP"/>
    <property type="match status" value="1"/>
</dbReference>
<dbReference type="Pfam" id="PF01804">
    <property type="entry name" value="Penicil_amidase"/>
    <property type="match status" value="2"/>
</dbReference>
<comment type="similarity">
    <text evidence="1">Belongs to the peptidase S45 family.</text>
</comment>
<feature type="signal peptide" evidence="2">
    <location>
        <begin position="1"/>
        <end position="21"/>
    </location>
</feature>
<dbReference type="Gene3D" id="1.10.439.10">
    <property type="entry name" value="Penicillin Amidohydrolase, domain 1"/>
    <property type="match status" value="1"/>
</dbReference>
<comment type="caution">
    <text evidence="3">The sequence shown here is derived from an EMBL/GenBank/DDBJ whole genome shotgun (WGS) entry which is preliminary data.</text>
</comment>
<evidence type="ECO:0000256" key="2">
    <source>
        <dbReference type="SAM" id="SignalP"/>
    </source>
</evidence>
<feature type="chain" id="PRO_5039258913" description="Penicillin amidase" evidence="2">
    <location>
        <begin position="22"/>
        <end position="596"/>
    </location>
</feature>
<evidence type="ECO:0008006" key="5">
    <source>
        <dbReference type="Google" id="ProtNLM"/>
    </source>
</evidence>
<dbReference type="InterPro" id="IPR029055">
    <property type="entry name" value="Ntn_hydrolases_N"/>
</dbReference>
<dbReference type="Gene3D" id="3.60.20.10">
    <property type="entry name" value="Glutamine Phosphoribosylpyrophosphate, subunit 1, domain 1"/>
    <property type="match status" value="1"/>
</dbReference>
<dbReference type="Proteomes" id="UP000482960">
    <property type="component" value="Unassembled WGS sequence"/>
</dbReference>
<gene>
    <name evidence="3" type="ORF">Prum_074980</name>
</gene>
<dbReference type="GO" id="GO:0016811">
    <property type="term" value="F:hydrolase activity, acting on carbon-nitrogen (but not peptide) bonds, in linear amides"/>
    <property type="evidence" value="ECO:0007669"/>
    <property type="project" value="InterPro"/>
</dbReference>
<sequence length="596" mass="62475">MKPAGAAVLIVAALVVTTAPAGAVAAKPATPVAGVVRDQFGLAHVRAGNRHELFFLQGWVHAQDRLFQMDLNRRETSGTLAELLGDAAIPQDVQFRTFGVRRAAQRSLAALSASTRRDLTSYTEGVNRWVAQHPLPAQYAAAGARSFVPWQPLDSVTALKWISFQVSLFDGLRDLSSTVALQAAMAAGAAGGFDGGLLFAEDAYRSQPFTSAASVPDATRAPAPTTAKAAGAGNATAARVDPARLADAARLSARWLAAAGGLDALVPLLAGERRRGSNEWVVSGARTTTGRPLLVNDPHLGLGAPSTHLLAAFDRARRSADPTLRALGGNPAVVEAAGRLRGWDFTTPTGVRRGYDAGDTYRANVPSGPSAVEKARSVNATVYSAWRSQILRDAIDAPLASLGLPPPGGDIALADLRILLEGRPQPGVGATGIDFFAVPGIGDHAVARDVVLLRSLARALDALAGPDYAPAFAGSHDQRDYRWGQLHRIVLDSPLGPAFSVPRVPGPFPPSIPGLPGLSVDGAYGTVDAAYHNVRATTAADYMFSDGPARRYIVEVTSTGPRGVDSLAGDIDDGTPRHGQTDLLSRYLVNEHYPLL</sequence>
<proteinExistence type="inferred from homology"/>
<dbReference type="SUPFAM" id="SSF56235">
    <property type="entry name" value="N-terminal nucleophile aminohydrolases (Ntn hydrolases)"/>
    <property type="match status" value="2"/>
</dbReference>
<dbReference type="InterPro" id="IPR023343">
    <property type="entry name" value="Penicillin_amidase_dom1"/>
</dbReference>
<evidence type="ECO:0000313" key="4">
    <source>
        <dbReference type="Proteomes" id="UP000482960"/>
    </source>
</evidence>
<protein>
    <recommendedName>
        <fullName evidence="5">Penicillin amidase</fullName>
    </recommendedName>
</protein>
<dbReference type="AlphaFoldDB" id="A0A6V8LI87"/>
<dbReference type="GO" id="GO:0017000">
    <property type="term" value="P:antibiotic biosynthetic process"/>
    <property type="evidence" value="ECO:0007669"/>
    <property type="project" value="InterPro"/>
</dbReference>
<name>A0A6V8LI87_9ACTN</name>